<organism evidence="1 2">
    <name type="scientific">Mycobacterium phage CELFI</name>
    <dbReference type="NCBI Taxonomy" id="2769359"/>
    <lineage>
        <taxon>Viruses</taxon>
        <taxon>Duplodnaviria</taxon>
        <taxon>Heunggongvirae</taxon>
        <taxon>Uroviricota</taxon>
        <taxon>Caudoviricetes</taxon>
        <taxon>Vilmaviridae</taxon>
        <taxon>Lclasvirinae</taxon>
        <taxon>Faithunavirus</taxon>
        <taxon>Faithunavirus CELFI</taxon>
    </lineage>
</organism>
<accession>A0A7G9V4B5</accession>
<protein>
    <submittedName>
        <fullName evidence="1">Uncharacterized protein</fullName>
    </submittedName>
</protein>
<dbReference type="GeneID" id="63209358"/>
<sequence length="61" mass="6766">MVKPVAQPNMLHQMIVGTLLDNKQVYVPAPKGVDGPGHWRGTLANNVSELSMDRAAKRWLK</sequence>
<evidence type="ECO:0000313" key="2">
    <source>
        <dbReference type="Proteomes" id="UP000516064"/>
    </source>
</evidence>
<evidence type="ECO:0000313" key="1">
    <source>
        <dbReference type="EMBL" id="QNO01121.1"/>
    </source>
</evidence>
<dbReference type="KEGG" id="vg:63209358"/>
<proteinExistence type="predicted"/>
<keyword evidence="2" id="KW-1185">Reference proteome</keyword>
<dbReference type="Proteomes" id="UP000516064">
    <property type="component" value="Segment"/>
</dbReference>
<dbReference type="RefSeq" id="YP_010012809.1">
    <property type="nucleotide sequence ID" value="NC_053506.1"/>
</dbReference>
<dbReference type="EMBL" id="MT758688">
    <property type="protein sequence ID" value="QNO01121.1"/>
    <property type="molecule type" value="Genomic_DNA"/>
</dbReference>
<reference evidence="1 2" key="1">
    <citation type="submission" date="2020-07" db="EMBL/GenBank/DDBJ databases">
        <title>Tightening bonds in Latin-America through phage discovery.</title>
        <authorList>
            <person name="Payaslian F.P."/>
            <person name="Gradaschi V."/>
            <person name="Rondon Salazar L."/>
            <person name="Dieterle M.E."/>
            <person name="Urdaniz E."/>
            <person name="Di Paola M."/>
            <person name="Pena Carcamo J."/>
            <person name="Zon F."/>
            <person name="Allievi M.C."/>
            <person name="Sosa E."/>
            <person name="Fernandez Do Porto D."/>
            <person name="Loessner M.J."/>
            <person name="Sanchez Rivas C."/>
            <person name="Raya R."/>
            <person name="Reyes A."/>
            <person name="Piuri M."/>
        </authorList>
    </citation>
    <scope>NUCLEOTIDE SEQUENCE [LARGE SCALE GENOMIC DNA]</scope>
</reference>
<name>A0A7G9V4B5_9CAUD</name>